<evidence type="ECO:0000256" key="5">
    <source>
        <dbReference type="SAM" id="MobiDB-lite"/>
    </source>
</evidence>
<dbReference type="InterPro" id="IPR019376">
    <property type="entry name" value="Myeloid_leukemia_factor"/>
</dbReference>
<evidence type="ECO:0000256" key="4">
    <source>
        <dbReference type="ARBA" id="ARBA00022553"/>
    </source>
</evidence>
<gene>
    <name evidence="6" type="ORF">Cfor_05611</name>
</gene>
<evidence type="ECO:0000313" key="6">
    <source>
        <dbReference type="EMBL" id="GFG34182.1"/>
    </source>
</evidence>
<protein>
    <recommendedName>
        <fullName evidence="8">Myeloid leukemia factor</fullName>
    </recommendedName>
</protein>
<evidence type="ECO:0000256" key="3">
    <source>
        <dbReference type="ARBA" id="ARBA00022490"/>
    </source>
</evidence>
<evidence type="ECO:0000256" key="2">
    <source>
        <dbReference type="ARBA" id="ARBA00008332"/>
    </source>
</evidence>
<sequence>MFGLRKGSGSKVMHCTWSHMRSMHQMNDMMNSMFSNPFGMLGMGPPAIASSLQTAHMSDRSRTDLMPFGFPSMGRMFGSIDQMGNSDCHSFSSSTVMTMTSGPDGRPQVYQASSSTRTAPGGVKETKKTVCDSRSGMKKIAIGHHIGERAHVLEREQNFHSGEREERQEFINLEEEEAEDFNREFEQRTRQSLGAVGYTSASSSSRHGRRHREPQLALPSSSSSSRHRSRSYLPSSYDRRIHRSSPAPLSPSSSSVSSPYQERARKRDHEPDVERKHKALKPSWDSSRETSM</sequence>
<feature type="compositionally biased region" description="Low complexity" evidence="5">
    <location>
        <begin position="244"/>
        <end position="259"/>
    </location>
</feature>
<comment type="similarity">
    <text evidence="2">Belongs to the MLF family.</text>
</comment>
<dbReference type="PANTHER" id="PTHR13105">
    <property type="entry name" value="MYELOID LEUKEMIA FACTOR"/>
    <property type="match status" value="1"/>
</dbReference>
<evidence type="ECO:0008006" key="8">
    <source>
        <dbReference type="Google" id="ProtNLM"/>
    </source>
</evidence>
<proteinExistence type="inferred from homology"/>
<dbReference type="OrthoDB" id="8707547at2759"/>
<dbReference type="InParanoid" id="A0A6L2PSN7"/>
<keyword evidence="3" id="KW-0963">Cytoplasm</keyword>
<comment type="subcellular location">
    <subcellularLocation>
        <location evidence="1">Cytoplasm</location>
    </subcellularLocation>
</comment>
<dbReference type="Pfam" id="PF10248">
    <property type="entry name" value="Mlf1IP"/>
    <property type="match status" value="1"/>
</dbReference>
<dbReference type="EMBL" id="BLKM01000468">
    <property type="protein sequence ID" value="GFG34182.1"/>
    <property type="molecule type" value="Genomic_DNA"/>
</dbReference>
<feature type="region of interest" description="Disordered" evidence="5">
    <location>
        <begin position="98"/>
        <end position="136"/>
    </location>
</feature>
<dbReference type="AlphaFoldDB" id="A0A6L2PSN7"/>
<organism evidence="6 7">
    <name type="scientific">Coptotermes formosanus</name>
    <name type="common">Formosan subterranean termite</name>
    <dbReference type="NCBI Taxonomy" id="36987"/>
    <lineage>
        <taxon>Eukaryota</taxon>
        <taxon>Metazoa</taxon>
        <taxon>Ecdysozoa</taxon>
        <taxon>Arthropoda</taxon>
        <taxon>Hexapoda</taxon>
        <taxon>Insecta</taxon>
        <taxon>Pterygota</taxon>
        <taxon>Neoptera</taxon>
        <taxon>Polyneoptera</taxon>
        <taxon>Dictyoptera</taxon>
        <taxon>Blattodea</taxon>
        <taxon>Blattoidea</taxon>
        <taxon>Termitoidae</taxon>
        <taxon>Rhinotermitidae</taxon>
        <taxon>Coptotermes</taxon>
    </lineage>
</organism>
<comment type="caution">
    <text evidence="6">The sequence shown here is derived from an EMBL/GenBank/DDBJ whole genome shotgun (WGS) entry which is preliminary data.</text>
</comment>
<dbReference type="Proteomes" id="UP000502823">
    <property type="component" value="Unassembled WGS sequence"/>
</dbReference>
<feature type="region of interest" description="Disordered" evidence="5">
    <location>
        <begin position="175"/>
        <end position="292"/>
    </location>
</feature>
<dbReference type="GO" id="GO:0005737">
    <property type="term" value="C:cytoplasm"/>
    <property type="evidence" value="ECO:0007669"/>
    <property type="project" value="UniProtKB-SubCell"/>
</dbReference>
<name>A0A6L2PSN7_COPFO</name>
<reference evidence="7" key="1">
    <citation type="submission" date="2020-01" db="EMBL/GenBank/DDBJ databases">
        <title>Draft genome sequence of the Termite Coptotermes fromosanus.</title>
        <authorList>
            <person name="Itakura S."/>
            <person name="Yosikawa Y."/>
            <person name="Umezawa K."/>
        </authorList>
    </citation>
    <scope>NUCLEOTIDE SEQUENCE [LARGE SCALE GENOMIC DNA]</scope>
</reference>
<feature type="compositionally biased region" description="Basic and acidic residues" evidence="5">
    <location>
        <begin position="262"/>
        <end position="275"/>
    </location>
</feature>
<evidence type="ECO:0000313" key="7">
    <source>
        <dbReference type="Proteomes" id="UP000502823"/>
    </source>
</evidence>
<keyword evidence="7" id="KW-1185">Reference proteome</keyword>
<feature type="compositionally biased region" description="Basic and acidic residues" evidence="5">
    <location>
        <begin position="180"/>
        <end position="189"/>
    </location>
</feature>
<keyword evidence="4" id="KW-0597">Phosphoprotein</keyword>
<evidence type="ECO:0000256" key="1">
    <source>
        <dbReference type="ARBA" id="ARBA00004496"/>
    </source>
</evidence>
<accession>A0A6L2PSN7</accession>